<evidence type="ECO:0000256" key="5">
    <source>
        <dbReference type="ARBA" id="ARBA00022692"/>
    </source>
</evidence>
<feature type="transmembrane region" description="Helical" evidence="14">
    <location>
        <begin position="42"/>
        <end position="68"/>
    </location>
</feature>
<dbReference type="GO" id="GO:0006814">
    <property type="term" value="P:sodium ion transport"/>
    <property type="evidence" value="ECO:0007669"/>
    <property type="project" value="UniProtKB-KW"/>
</dbReference>
<keyword evidence="6" id="KW-0769">Symport</keyword>
<feature type="transmembrane region" description="Helical" evidence="14">
    <location>
        <begin position="432"/>
        <end position="452"/>
    </location>
</feature>
<evidence type="ECO:0000313" key="15">
    <source>
        <dbReference type="EMBL" id="QTQ11646.1"/>
    </source>
</evidence>
<dbReference type="InterPro" id="IPR038377">
    <property type="entry name" value="Na/Glc_symporter_sf"/>
</dbReference>
<dbReference type="AlphaFoldDB" id="A0A975EZF5"/>
<organism evidence="15 16">
    <name type="scientific">Treponema parvum</name>
    <dbReference type="NCBI Taxonomy" id="138851"/>
    <lineage>
        <taxon>Bacteria</taxon>
        <taxon>Pseudomonadati</taxon>
        <taxon>Spirochaetota</taxon>
        <taxon>Spirochaetia</taxon>
        <taxon>Spirochaetales</taxon>
        <taxon>Treponemataceae</taxon>
        <taxon>Treponema</taxon>
    </lineage>
</organism>
<keyword evidence="8" id="KW-0915">Sodium</keyword>
<evidence type="ECO:0000256" key="13">
    <source>
        <dbReference type="RuleBase" id="RU362091"/>
    </source>
</evidence>
<feature type="transmembrane region" description="Helical" evidence="14">
    <location>
        <begin position="240"/>
        <end position="262"/>
    </location>
</feature>
<evidence type="ECO:0000256" key="8">
    <source>
        <dbReference type="ARBA" id="ARBA00023053"/>
    </source>
</evidence>
<dbReference type="GO" id="GO:0015293">
    <property type="term" value="F:symporter activity"/>
    <property type="evidence" value="ECO:0007669"/>
    <property type="project" value="UniProtKB-KW"/>
</dbReference>
<evidence type="ECO:0000256" key="14">
    <source>
        <dbReference type="SAM" id="Phobius"/>
    </source>
</evidence>
<protein>
    <submittedName>
        <fullName evidence="15">Na+:solute symporter</fullName>
    </submittedName>
</protein>
<evidence type="ECO:0000313" key="16">
    <source>
        <dbReference type="Proteomes" id="UP000671995"/>
    </source>
</evidence>
<feature type="transmembrane region" description="Helical" evidence="14">
    <location>
        <begin position="74"/>
        <end position="93"/>
    </location>
</feature>
<dbReference type="InterPro" id="IPR050277">
    <property type="entry name" value="Sodium:Solute_Symporter"/>
</dbReference>
<dbReference type="RefSeq" id="WP_210118440.1">
    <property type="nucleotide sequence ID" value="NZ_CP054257.1"/>
</dbReference>
<evidence type="ECO:0000256" key="2">
    <source>
        <dbReference type="ARBA" id="ARBA00006434"/>
    </source>
</evidence>
<feature type="transmembrane region" description="Helical" evidence="14">
    <location>
        <begin position="274"/>
        <end position="299"/>
    </location>
</feature>
<evidence type="ECO:0000256" key="3">
    <source>
        <dbReference type="ARBA" id="ARBA00022448"/>
    </source>
</evidence>
<keyword evidence="5 14" id="KW-0812">Transmembrane</keyword>
<reference evidence="15" key="1">
    <citation type="submission" date="2020-05" db="EMBL/GenBank/DDBJ databases">
        <authorList>
            <person name="Zeng H."/>
            <person name="Chan Y.K."/>
            <person name="Watt R.M."/>
        </authorList>
    </citation>
    <scope>NUCLEOTIDE SEQUENCE</scope>
    <source>
        <strain evidence="15">ATCC 700773</strain>
    </source>
</reference>
<evidence type="ECO:0000256" key="12">
    <source>
        <dbReference type="ARBA" id="ARBA00033708"/>
    </source>
</evidence>
<dbReference type="CDD" id="cd11477">
    <property type="entry name" value="SLC5sbd_u1"/>
    <property type="match status" value="1"/>
</dbReference>
<proteinExistence type="inferred from homology"/>
<comment type="subcellular location">
    <subcellularLocation>
        <location evidence="1">Cell membrane</location>
        <topology evidence="1">Multi-pass membrane protein</topology>
    </subcellularLocation>
</comment>
<evidence type="ECO:0000256" key="11">
    <source>
        <dbReference type="ARBA" id="ARBA00023201"/>
    </source>
</evidence>
<feature type="transmembrane region" description="Helical" evidence="14">
    <location>
        <begin position="122"/>
        <end position="147"/>
    </location>
</feature>
<keyword evidence="10 14" id="KW-0472">Membrane</keyword>
<evidence type="ECO:0000256" key="6">
    <source>
        <dbReference type="ARBA" id="ARBA00022847"/>
    </source>
</evidence>
<evidence type="ECO:0000256" key="9">
    <source>
        <dbReference type="ARBA" id="ARBA00023065"/>
    </source>
</evidence>
<evidence type="ECO:0000256" key="4">
    <source>
        <dbReference type="ARBA" id="ARBA00022475"/>
    </source>
</evidence>
<dbReference type="GO" id="GO:0005886">
    <property type="term" value="C:plasma membrane"/>
    <property type="evidence" value="ECO:0007669"/>
    <property type="project" value="UniProtKB-SubCell"/>
</dbReference>
<feature type="transmembrane region" description="Helical" evidence="14">
    <location>
        <begin position="153"/>
        <end position="171"/>
    </location>
</feature>
<name>A0A975EZF5_9SPIR</name>
<feature type="transmembrane region" description="Helical" evidence="14">
    <location>
        <begin position="458"/>
        <end position="477"/>
    </location>
</feature>
<keyword evidence="4" id="KW-1003">Cell membrane</keyword>
<evidence type="ECO:0000256" key="1">
    <source>
        <dbReference type="ARBA" id="ARBA00004651"/>
    </source>
</evidence>
<comment type="similarity">
    <text evidence="2 13">Belongs to the sodium:solute symporter (SSF) (TC 2.A.21) family.</text>
</comment>
<evidence type="ECO:0000256" key="7">
    <source>
        <dbReference type="ARBA" id="ARBA00022989"/>
    </source>
</evidence>
<dbReference type="PANTHER" id="PTHR48086">
    <property type="entry name" value="SODIUM/PROLINE SYMPORTER-RELATED"/>
    <property type="match status" value="1"/>
</dbReference>
<evidence type="ECO:0000256" key="10">
    <source>
        <dbReference type="ARBA" id="ARBA00023136"/>
    </source>
</evidence>
<dbReference type="Pfam" id="PF00474">
    <property type="entry name" value="SSF"/>
    <property type="match status" value="1"/>
</dbReference>
<comment type="catalytic activity">
    <reaction evidence="12">
        <text>L-proline(in) + Na(+)(in) = L-proline(out) + Na(+)(out)</text>
        <dbReference type="Rhea" id="RHEA:28967"/>
        <dbReference type="ChEBI" id="CHEBI:29101"/>
        <dbReference type="ChEBI" id="CHEBI:60039"/>
    </reaction>
</comment>
<keyword evidence="9" id="KW-0406">Ion transport</keyword>
<feature type="transmembrane region" description="Helical" evidence="14">
    <location>
        <begin position="403"/>
        <end position="425"/>
    </location>
</feature>
<keyword evidence="11" id="KW-0739">Sodium transport</keyword>
<dbReference type="PROSITE" id="PS50283">
    <property type="entry name" value="NA_SOLUT_SYMP_3"/>
    <property type="match status" value="1"/>
</dbReference>
<keyword evidence="7 14" id="KW-1133">Transmembrane helix</keyword>
<reference evidence="15" key="2">
    <citation type="journal article" date="2021" name="Microbiol. Resour. Announc.">
        <title>Complete Genome Sequences of Three Human Oral Treponema parvum Isolates.</title>
        <authorList>
            <person name="Zeng H."/>
            <person name="Watt R.M."/>
        </authorList>
    </citation>
    <scope>NUCLEOTIDE SEQUENCE</scope>
    <source>
        <strain evidence="15">ATCC 700773</strain>
    </source>
</reference>
<dbReference type="PANTHER" id="PTHR48086:SF3">
    <property type="entry name" value="SODIUM_PROLINE SYMPORTER"/>
    <property type="match status" value="1"/>
</dbReference>
<feature type="transmembrane region" description="Helical" evidence="14">
    <location>
        <begin position="183"/>
        <end position="204"/>
    </location>
</feature>
<accession>A0A975EZF5</accession>
<feature type="transmembrane region" description="Helical" evidence="14">
    <location>
        <begin position="6"/>
        <end position="22"/>
    </location>
</feature>
<dbReference type="Proteomes" id="UP000671995">
    <property type="component" value="Chromosome"/>
</dbReference>
<dbReference type="Gene3D" id="1.20.1730.10">
    <property type="entry name" value="Sodium/glucose cotransporter"/>
    <property type="match status" value="1"/>
</dbReference>
<feature type="transmembrane region" description="Helical" evidence="14">
    <location>
        <begin position="370"/>
        <end position="391"/>
    </location>
</feature>
<feature type="transmembrane region" description="Helical" evidence="14">
    <location>
        <begin position="319"/>
        <end position="337"/>
    </location>
</feature>
<sequence length="500" mass="53988">MSWVDYGMVVAFLVGMVLIGLYSKKNVKTAEDFYVAGGKVPWWLAGVSHHVTGYSGVVFVGYAGIAYATGTQIYFWWGMSIAIAVALGSIIIVPRWPRLRKFLGIQSPTEYLKKRYDTASQVVVAVAGIVSKLIDVGAKWASIGILVQGFTGIPFWVGVLSSALVSIYYMSVGGLIADLWTDFAQWIIQTVGGIVLFVGTIIFLKSEMNLGLFQAFQALPAGHVSIFNPGRGQGSVTWSLFYFFVIFLSYNGGTWSLATRFISSKDDKNAHKGALLSALLYLVWPLVVFTPMWLGPIVFPGWTQAEAAKNLFAALSKKFLPTGLIGLSLAAMYANTLSMCTSDCNTISAVITRDILPIFKKNIDQEGKEGLHLARVTTFVFMALTVIIGLINQKFGGVAGMILSWFAALLGPTAIPLLLGLFPAFKHCDGKAAILSTLGGFLVFVLTKAGALKLPPDLGLVMPTLVAFIVYCVVGFANKASGKKVPDEVETMLQHLGEKA</sequence>
<dbReference type="InterPro" id="IPR001734">
    <property type="entry name" value="Na/solute_symporter"/>
</dbReference>
<keyword evidence="3" id="KW-0813">Transport</keyword>
<gene>
    <name evidence="15" type="ORF">HRI96_05160</name>
</gene>
<dbReference type="EMBL" id="CP054257">
    <property type="protein sequence ID" value="QTQ11646.1"/>
    <property type="molecule type" value="Genomic_DNA"/>
</dbReference>